<dbReference type="PROSITE" id="PS51371">
    <property type="entry name" value="CBS"/>
    <property type="match status" value="2"/>
</dbReference>
<accession>A0ABT4T479</accession>
<evidence type="ECO:0000256" key="2">
    <source>
        <dbReference type="PROSITE-ProRule" id="PRU00703"/>
    </source>
</evidence>
<gene>
    <name evidence="5" type="ORF">OUY24_26620</name>
</gene>
<name>A0ABT4T479_9ACTN</name>
<reference evidence="5 6" key="1">
    <citation type="submission" date="2022-11" db="EMBL/GenBank/DDBJ databases">
        <title>Nonomuraea corallina sp. nov., a new species of the genus Nonomuraea isolated from sea side sediment in Thai sea.</title>
        <authorList>
            <person name="Ngamcharungchit C."/>
            <person name="Matsumoto A."/>
            <person name="Suriyachadkun C."/>
            <person name="Panbangred W."/>
            <person name="Inahashi Y."/>
            <person name="Intra B."/>
        </authorList>
    </citation>
    <scope>NUCLEOTIDE SEQUENCE [LARGE SCALE GENOMIC DNA]</scope>
    <source>
        <strain evidence="5 6">DSM 43553</strain>
    </source>
</reference>
<feature type="region of interest" description="Disordered" evidence="3">
    <location>
        <begin position="1"/>
        <end position="34"/>
    </location>
</feature>
<keyword evidence="6" id="KW-1185">Reference proteome</keyword>
<feature type="domain" description="CBS" evidence="4">
    <location>
        <begin position="110"/>
        <end position="166"/>
    </location>
</feature>
<evidence type="ECO:0000256" key="3">
    <source>
        <dbReference type="SAM" id="MobiDB-lite"/>
    </source>
</evidence>
<keyword evidence="1 2" id="KW-0129">CBS domain</keyword>
<dbReference type="SUPFAM" id="SSF54631">
    <property type="entry name" value="CBS-domain pair"/>
    <property type="match status" value="1"/>
</dbReference>
<dbReference type="PANTHER" id="PTHR43080">
    <property type="entry name" value="CBS DOMAIN-CONTAINING PROTEIN CBSX3, MITOCHONDRIAL"/>
    <property type="match status" value="1"/>
</dbReference>
<dbReference type="EMBL" id="JAPNUD010000090">
    <property type="protein sequence ID" value="MDA0644219.1"/>
    <property type="molecule type" value="Genomic_DNA"/>
</dbReference>
<dbReference type="InterPro" id="IPR000644">
    <property type="entry name" value="CBS_dom"/>
</dbReference>
<feature type="compositionally biased region" description="Low complexity" evidence="3">
    <location>
        <begin position="1"/>
        <end position="16"/>
    </location>
</feature>
<protein>
    <submittedName>
        <fullName evidence="5">CBS domain-containing protein</fullName>
    </submittedName>
</protein>
<comment type="caution">
    <text evidence="5">The sequence shown here is derived from an EMBL/GenBank/DDBJ whole genome shotgun (WGS) entry which is preliminary data.</text>
</comment>
<dbReference type="InterPro" id="IPR046342">
    <property type="entry name" value="CBS_dom_sf"/>
</dbReference>
<evidence type="ECO:0000256" key="1">
    <source>
        <dbReference type="ARBA" id="ARBA00023122"/>
    </source>
</evidence>
<dbReference type="SMART" id="SM00116">
    <property type="entry name" value="CBS"/>
    <property type="match status" value="2"/>
</dbReference>
<evidence type="ECO:0000259" key="4">
    <source>
        <dbReference type="PROSITE" id="PS51371"/>
    </source>
</evidence>
<sequence>MTAPTAIRATTTAPRAVPRDGARPAGEPAAQARPVAELTAEQVMSRVLVAVEPGESPLMAWELMRRAGVRHLPVVEGRHVLGVLTREELAATWSCGPQEQSGRQVGSLLTGRRRPRVEPGDPLHRVAAVMLDAACDAVPVVHAGGIVGLITAGDVLAAVAGRVKPSGEPGELVTGMFHLEPILP</sequence>
<dbReference type="Proteomes" id="UP001212498">
    <property type="component" value="Unassembled WGS sequence"/>
</dbReference>
<feature type="region of interest" description="Disordered" evidence="3">
    <location>
        <begin position="100"/>
        <end position="119"/>
    </location>
</feature>
<dbReference type="Pfam" id="PF00571">
    <property type="entry name" value="CBS"/>
    <property type="match status" value="2"/>
</dbReference>
<feature type="domain" description="CBS" evidence="4">
    <location>
        <begin position="44"/>
        <end position="101"/>
    </location>
</feature>
<dbReference type="RefSeq" id="WP_271278277.1">
    <property type="nucleotide sequence ID" value="NZ_BAABFD010000002.1"/>
</dbReference>
<dbReference type="InterPro" id="IPR051257">
    <property type="entry name" value="Diverse_CBS-Domain"/>
</dbReference>
<organism evidence="5 6">
    <name type="scientific">Nonomuraea ferruginea</name>
    <dbReference type="NCBI Taxonomy" id="46174"/>
    <lineage>
        <taxon>Bacteria</taxon>
        <taxon>Bacillati</taxon>
        <taxon>Actinomycetota</taxon>
        <taxon>Actinomycetes</taxon>
        <taxon>Streptosporangiales</taxon>
        <taxon>Streptosporangiaceae</taxon>
        <taxon>Nonomuraea</taxon>
    </lineage>
</organism>
<proteinExistence type="predicted"/>
<evidence type="ECO:0000313" key="5">
    <source>
        <dbReference type="EMBL" id="MDA0644219.1"/>
    </source>
</evidence>
<evidence type="ECO:0000313" key="6">
    <source>
        <dbReference type="Proteomes" id="UP001212498"/>
    </source>
</evidence>
<dbReference type="Gene3D" id="3.10.580.10">
    <property type="entry name" value="CBS-domain"/>
    <property type="match status" value="2"/>
</dbReference>
<dbReference type="PANTHER" id="PTHR43080:SF2">
    <property type="entry name" value="CBS DOMAIN-CONTAINING PROTEIN"/>
    <property type="match status" value="1"/>
</dbReference>